<name>A0AAD4V2R7_PRUDU</name>
<evidence type="ECO:0000313" key="1">
    <source>
        <dbReference type="EMBL" id="KAI5316729.1"/>
    </source>
</evidence>
<proteinExistence type="predicted"/>
<keyword evidence="2" id="KW-1185">Reference proteome</keyword>
<dbReference type="EMBL" id="JAJFAZ020000007">
    <property type="protein sequence ID" value="KAI5316729.1"/>
    <property type="molecule type" value="Genomic_DNA"/>
</dbReference>
<gene>
    <name evidence="1" type="ORF">L3X38_036436</name>
</gene>
<comment type="caution">
    <text evidence="1">The sequence shown here is derived from an EMBL/GenBank/DDBJ whole genome shotgun (WGS) entry which is preliminary data.</text>
</comment>
<dbReference type="AlphaFoldDB" id="A0AAD4V2R7"/>
<dbReference type="Proteomes" id="UP001054821">
    <property type="component" value="Chromosome 7"/>
</dbReference>
<organism evidence="1 2">
    <name type="scientific">Prunus dulcis</name>
    <name type="common">Almond</name>
    <name type="synonym">Amygdalus dulcis</name>
    <dbReference type="NCBI Taxonomy" id="3755"/>
    <lineage>
        <taxon>Eukaryota</taxon>
        <taxon>Viridiplantae</taxon>
        <taxon>Streptophyta</taxon>
        <taxon>Embryophyta</taxon>
        <taxon>Tracheophyta</taxon>
        <taxon>Spermatophyta</taxon>
        <taxon>Magnoliopsida</taxon>
        <taxon>eudicotyledons</taxon>
        <taxon>Gunneridae</taxon>
        <taxon>Pentapetalae</taxon>
        <taxon>rosids</taxon>
        <taxon>fabids</taxon>
        <taxon>Rosales</taxon>
        <taxon>Rosaceae</taxon>
        <taxon>Amygdaloideae</taxon>
        <taxon>Amygdaleae</taxon>
        <taxon>Prunus</taxon>
    </lineage>
</organism>
<evidence type="ECO:0000313" key="2">
    <source>
        <dbReference type="Proteomes" id="UP001054821"/>
    </source>
</evidence>
<protein>
    <submittedName>
        <fullName evidence="1">Uncharacterized protein</fullName>
    </submittedName>
</protein>
<sequence length="117" mass="13179">MADLEEYGLTNKEKKRKIKQATVISLVLTSCLVIKDDHVISFLKKYLIGLDLPHNDALIINIQIKISKIARSLTNLNGVTTVTMGTTMLDVYSPLVIDYTDLKKTCPKDNFPLPRMD</sequence>
<accession>A0AAD4V2R7</accession>
<reference evidence="1 2" key="1">
    <citation type="journal article" date="2022" name="G3 (Bethesda)">
        <title>Whole-genome sequence and methylome profiling of the almond [Prunus dulcis (Mill.) D.A. Webb] cultivar 'Nonpareil'.</title>
        <authorList>
            <person name="D'Amico-Willman K.M."/>
            <person name="Ouma W.Z."/>
            <person name="Meulia T."/>
            <person name="Sideli G.M."/>
            <person name="Gradziel T.M."/>
            <person name="Fresnedo-Ramirez J."/>
        </authorList>
    </citation>
    <scope>NUCLEOTIDE SEQUENCE [LARGE SCALE GENOMIC DNA]</scope>
    <source>
        <strain evidence="1">Clone GOH B32 T37-40</strain>
    </source>
</reference>